<dbReference type="PATRIC" id="fig|1255043.3.peg.1451"/>
<feature type="transmembrane region" description="Helical" evidence="8">
    <location>
        <begin position="96"/>
        <end position="117"/>
    </location>
</feature>
<protein>
    <recommendedName>
        <fullName evidence="3">Protein PsiE</fullName>
    </recommendedName>
</protein>
<reference evidence="9" key="1">
    <citation type="submission" date="2015-12" db="EMBL/GenBank/DDBJ databases">
        <authorList>
            <person name="Tikhonova T.V."/>
            <person name="Pavlov A.R."/>
            <person name="Beletsky A.V."/>
            <person name="Mardanov A.V."/>
            <person name="Sorokin D.Y."/>
            <person name="Ravin N.V."/>
            <person name="Popov V.O."/>
        </authorList>
    </citation>
    <scope>NUCLEOTIDE SEQUENCE</scope>
    <source>
        <strain evidence="9">DSM 14787</strain>
    </source>
</reference>
<feature type="transmembrane region" description="Helical" evidence="8">
    <location>
        <begin position="44"/>
        <end position="66"/>
    </location>
</feature>
<dbReference type="HOGENOM" id="CLU_120472_1_0_6"/>
<gene>
    <name evidence="9" type="ordered locus">TVNIR_1434</name>
</gene>
<accession>L0DU34</accession>
<dbReference type="PANTHER" id="PTHR37819">
    <property type="entry name" value="PROTEIN PSIE"/>
    <property type="match status" value="1"/>
</dbReference>
<evidence type="ECO:0000256" key="4">
    <source>
        <dbReference type="ARBA" id="ARBA00022475"/>
    </source>
</evidence>
<dbReference type="Pfam" id="PF06146">
    <property type="entry name" value="PsiE"/>
    <property type="match status" value="1"/>
</dbReference>
<keyword evidence="5 8" id="KW-0812">Transmembrane</keyword>
<feature type="transmembrane region" description="Helical" evidence="8">
    <location>
        <begin position="73"/>
        <end position="90"/>
    </location>
</feature>
<dbReference type="eggNOG" id="COG3223">
    <property type="taxonomic scope" value="Bacteria"/>
</dbReference>
<evidence type="ECO:0000256" key="2">
    <source>
        <dbReference type="ARBA" id="ARBA00005632"/>
    </source>
</evidence>
<sequence length="145" mass="16252">MVDFQKAGKRALHTTEVAVLAVIAVATVIAILQEIALMVRNLEVTLADLLLLFIFLEVLAMVGIYLKSGRLPVRLPLYIAIVALARYIIIDMKSMDFWAMLAVSLAILLITIAILILRYGHIRFPYTDEGEVPEPPLAHKDQRDR</sequence>
<dbReference type="RefSeq" id="WP_015258240.1">
    <property type="nucleotide sequence ID" value="NC_019902.2"/>
</dbReference>
<dbReference type="AlphaFoldDB" id="L0DU34"/>
<proteinExistence type="inferred from homology"/>
<feature type="transmembrane region" description="Helical" evidence="8">
    <location>
        <begin position="12"/>
        <end position="32"/>
    </location>
</feature>
<keyword evidence="10" id="KW-1185">Reference proteome</keyword>
<evidence type="ECO:0000256" key="8">
    <source>
        <dbReference type="SAM" id="Phobius"/>
    </source>
</evidence>
<keyword evidence="4" id="KW-1003">Cell membrane</keyword>
<organism evidence="9 10">
    <name type="scientific">Thioalkalivibrio nitratireducens (strain DSM 14787 / UNIQEM 213 / ALEN2)</name>
    <dbReference type="NCBI Taxonomy" id="1255043"/>
    <lineage>
        <taxon>Bacteria</taxon>
        <taxon>Pseudomonadati</taxon>
        <taxon>Pseudomonadota</taxon>
        <taxon>Gammaproteobacteria</taxon>
        <taxon>Chromatiales</taxon>
        <taxon>Ectothiorhodospiraceae</taxon>
        <taxon>Thioalkalivibrio</taxon>
    </lineage>
</organism>
<dbReference type="GO" id="GO:0005886">
    <property type="term" value="C:plasma membrane"/>
    <property type="evidence" value="ECO:0007669"/>
    <property type="project" value="UniProtKB-SubCell"/>
</dbReference>
<dbReference type="PANTHER" id="PTHR37819:SF1">
    <property type="entry name" value="PROTEIN PSIE"/>
    <property type="match status" value="1"/>
</dbReference>
<evidence type="ECO:0000313" key="10">
    <source>
        <dbReference type="Proteomes" id="UP000010809"/>
    </source>
</evidence>
<evidence type="ECO:0000256" key="6">
    <source>
        <dbReference type="ARBA" id="ARBA00022989"/>
    </source>
</evidence>
<keyword evidence="7 8" id="KW-0472">Membrane</keyword>
<dbReference type="STRING" id="1255043.TVNIR_1434"/>
<evidence type="ECO:0000256" key="7">
    <source>
        <dbReference type="ARBA" id="ARBA00023136"/>
    </source>
</evidence>
<dbReference type="PIRSF" id="PIRSF029598">
    <property type="entry name" value="PsiE"/>
    <property type="match status" value="1"/>
</dbReference>
<dbReference type="KEGG" id="tni:TVNIR_1434"/>
<dbReference type="Proteomes" id="UP000010809">
    <property type="component" value="Chromosome"/>
</dbReference>
<comment type="similarity">
    <text evidence="2">Belongs to the PsiE family.</text>
</comment>
<dbReference type="EMBL" id="CP003989">
    <property type="protein sequence ID" value="AGA33104.1"/>
    <property type="molecule type" value="Genomic_DNA"/>
</dbReference>
<dbReference type="GO" id="GO:0016036">
    <property type="term" value="P:cellular response to phosphate starvation"/>
    <property type="evidence" value="ECO:0007669"/>
    <property type="project" value="InterPro"/>
</dbReference>
<dbReference type="InterPro" id="IPR009315">
    <property type="entry name" value="P_starv_induced_PsiE"/>
</dbReference>
<evidence type="ECO:0000256" key="5">
    <source>
        <dbReference type="ARBA" id="ARBA00022692"/>
    </source>
</evidence>
<evidence type="ECO:0000256" key="1">
    <source>
        <dbReference type="ARBA" id="ARBA00004429"/>
    </source>
</evidence>
<comment type="subcellular location">
    <subcellularLocation>
        <location evidence="1">Cell inner membrane</location>
        <topology evidence="1">Multi-pass membrane protein</topology>
    </subcellularLocation>
</comment>
<keyword evidence="6 8" id="KW-1133">Transmembrane helix</keyword>
<evidence type="ECO:0000313" key="9">
    <source>
        <dbReference type="EMBL" id="AGA33104.1"/>
    </source>
</evidence>
<evidence type="ECO:0000256" key="3">
    <source>
        <dbReference type="ARBA" id="ARBA00021903"/>
    </source>
</evidence>
<dbReference type="InterPro" id="IPR020948">
    <property type="entry name" value="P_starv_induced_PsiE-like"/>
</dbReference>
<name>L0DU34_THIND</name>